<dbReference type="Proteomes" id="UP000215355">
    <property type="component" value="Chromosome 1"/>
</dbReference>
<accession>A0AAJ4XE24</accession>
<proteinExistence type="predicted"/>
<gene>
    <name evidence="1" type="ORF">SAMEA4412673_02746</name>
</gene>
<reference evidence="1 2" key="1">
    <citation type="submission" date="2017-06" db="EMBL/GenBank/DDBJ databases">
        <authorList>
            <consortium name="Pathogen Informatics"/>
        </authorList>
    </citation>
    <scope>NUCLEOTIDE SEQUENCE [LARGE SCALE GENOMIC DNA]</scope>
    <source>
        <strain evidence="1 2">NCTC12149</strain>
    </source>
</reference>
<name>A0AAJ4XE24_9SPHI</name>
<dbReference type="RefSeq" id="WP_157739522.1">
    <property type="nucleotide sequence ID" value="NZ_FNGK01000002.1"/>
</dbReference>
<protein>
    <submittedName>
        <fullName evidence="1">Uncharacterized protein</fullName>
    </submittedName>
</protein>
<dbReference type="AlphaFoldDB" id="A0AAJ4XE24"/>
<dbReference type="KEGG" id="smiz:4412673_02746"/>
<dbReference type="EMBL" id="LT906468">
    <property type="protein sequence ID" value="SNV52862.1"/>
    <property type="molecule type" value="Genomic_DNA"/>
</dbReference>
<evidence type="ECO:0000313" key="1">
    <source>
        <dbReference type="EMBL" id="SNV52862.1"/>
    </source>
</evidence>
<sequence>MDKSKVRLRYMPQIYHPFFDKKAKRSRIAHMIYPEKPDNMTMFLRSQNKVKKLWKASISIYPAIKPAVIFKNLWKGELRYFLFAGMANGR</sequence>
<evidence type="ECO:0000313" key="2">
    <source>
        <dbReference type="Proteomes" id="UP000215355"/>
    </source>
</evidence>
<organism evidence="1 2">
    <name type="scientific">Sphingobacterium mizutaii</name>
    <dbReference type="NCBI Taxonomy" id="1010"/>
    <lineage>
        <taxon>Bacteria</taxon>
        <taxon>Pseudomonadati</taxon>
        <taxon>Bacteroidota</taxon>
        <taxon>Sphingobacteriia</taxon>
        <taxon>Sphingobacteriales</taxon>
        <taxon>Sphingobacteriaceae</taxon>
        <taxon>Sphingobacterium</taxon>
    </lineage>
</organism>